<sequence length="18" mass="1960">MKEIRSGIGSCFGVVVFM</sequence>
<dbReference type="EMBL" id="GBRH01250591">
    <property type="protein sequence ID" value="JAD47304.1"/>
    <property type="molecule type" value="Transcribed_RNA"/>
</dbReference>
<name>A0A0A9A6H6_ARUDO</name>
<proteinExistence type="predicted"/>
<accession>A0A0A9A6H6</accession>
<reference evidence="1" key="1">
    <citation type="submission" date="2014-09" db="EMBL/GenBank/DDBJ databases">
        <authorList>
            <person name="Magalhaes I.L.F."/>
            <person name="Oliveira U."/>
            <person name="Santos F.R."/>
            <person name="Vidigal T.H.D.A."/>
            <person name="Brescovit A.D."/>
            <person name="Santos A.J."/>
        </authorList>
    </citation>
    <scope>NUCLEOTIDE SEQUENCE</scope>
    <source>
        <tissue evidence="1">Shoot tissue taken approximately 20 cm above the soil surface</tissue>
    </source>
</reference>
<organism evidence="1">
    <name type="scientific">Arundo donax</name>
    <name type="common">Giant reed</name>
    <name type="synonym">Donax arundinaceus</name>
    <dbReference type="NCBI Taxonomy" id="35708"/>
    <lineage>
        <taxon>Eukaryota</taxon>
        <taxon>Viridiplantae</taxon>
        <taxon>Streptophyta</taxon>
        <taxon>Embryophyta</taxon>
        <taxon>Tracheophyta</taxon>
        <taxon>Spermatophyta</taxon>
        <taxon>Magnoliopsida</taxon>
        <taxon>Liliopsida</taxon>
        <taxon>Poales</taxon>
        <taxon>Poaceae</taxon>
        <taxon>PACMAD clade</taxon>
        <taxon>Arundinoideae</taxon>
        <taxon>Arundineae</taxon>
        <taxon>Arundo</taxon>
    </lineage>
</organism>
<reference evidence="1" key="2">
    <citation type="journal article" date="2015" name="Data Brief">
        <title>Shoot transcriptome of the giant reed, Arundo donax.</title>
        <authorList>
            <person name="Barrero R.A."/>
            <person name="Guerrero F.D."/>
            <person name="Moolhuijzen P."/>
            <person name="Goolsby J.A."/>
            <person name="Tidwell J."/>
            <person name="Bellgard S.E."/>
            <person name="Bellgard M.I."/>
        </authorList>
    </citation>
    <scope>NUCLEOTIDE SEQUENCE</scope>
    <source>
        <tissue evidence="1">Shoot tissue taken approximately 20 cm above the soil surface</tissue>
    </source>
</reference>
<protein>
    <submittedName>
        <fullName evidence="1">Uncharacterized protein</fullName>
    </submittedName>
</protein>
<dbReference type="AlphaFoldDB" id="A0A0A9A6H6"/>
<evidence type="ECO:0000313" key="1">
    <source>
        <dbReference type="EMBL" id="JAD47304.1"/>
    </source>
</evidence>